<keyword evidence="1" id="KW-1277">Toxin-antitoxin system</keyword>
<dbReference type="InterPro" id="IPR035093">
    <property type="entry name" value="RelE/ParE_toxin_dom_sf"/>
</dbReference>
<evidence type="ECO:0000256" key="8">
    <source>
        <dbReference type="ARBA" id="ARBA00034808"/>
    </source>
</evidence>
<accession>A0A7C1JPR6</accession>
<keyword evidence="6" id="KW-0413">Isomerase</keyword>
<evidence type="ECO:0000256" key="1">
    <source>
        <dbReference type="ARBA" id="ARBA00022649"/>
    </source>
</evidence>
<evidence type="ECO:0000256" key="4">
    <source>
        <dbReference type="ARBA" id="ARBA00022806"/>
    </source>
</evidence>
<dbReference type="PANTHER" id="PTHR11070">
    <property type="entry name" value="UVRD / RECB / PCRA DNA HELICASE FAMILY MEMBER"/>
    <property type="match status" value="1"/>
</dbReference>
<dbReference type="GO" id="GO:0016787">
    <property type="term" value="F:hydrolase activity"/>
    <property type="evidence" value="ECO:0007669"/>
    <property type="project" value="UniProtKB-UniRule"/>
</dbReference>
<dbReference type="SUPFAM" id="SSF52540">
    <property type="entry name" value="P-loop containing nucleoside triphosphate hydrolases"/>
    <property type="match status" value="1"/>
</dbReference>
<dbReference type="InterPro" id="IPR027417">
    <property type="entry name" value="P-loop_NTPase"/>
</dbReference>
<feature type="binding site" evidence="10">
    <location>
        <begin position="245"/>
        <end position="252"/>
    </location>
    <ligand>
        <name>ATP</name>
        <dbReference type="ChEBI" id="CHEBI:30616"/>
    </ligand>
</feature>
<dbReference type="AlphaFoldDB" id="A0A7C1JPR6"/>
<evidence type="ECO:0000256" key="7">
    <source>
        <dbReference type="ARBA" id="ARBA00034617"/>
    </source>
</evidence>
<dbReference type="Gene3D" id="3.30.2310.20">
    <property type="entry name" value="RelE-like"/>
    <property type="match status" value="1"/>
</dbReference>
<dbReference type="Pfam" id="PF13361">
    <property type="entry name" value="UvrD_C"/>
    <property type="match status" value="1"/>
</dbReference>
<evidence type="ECO:0000313" key="11">
    <source>
        <dbReference type="EMBL" id="HEF66256.1"/>
    </source>
</evidence>
<comment type="caution">
    <text evidence="11">The sequence shown here is derived from an EMBL/GenBank/DDBJ whole genome shotgun (WGS) entry which is preliminary data.</text>
</comment>
<keyword evidence="4 10" id="KW-0347">Helicase</keyword>
<sequence>MCSEYTLAASQTFLNSFTVLSRANQERLIRKLPELRADPHPDGTDHKRRLEKYHDVYRLRVGNYRVFYRIRDDCVVVLLGVEHRKDAYRQESLAFDDPPTLIIEPDPGDLLPSATGQNEPFPSFDQGSPEISSTRPLARLLTEPDLARLNVPRERWPALLSCQTEEQLLELLQTFPPSLAERLIDLACGKTLDDTLDDPVYVLGPDLSLPDLLQGNTQLCYLLDQSQEKALERIRSSPGPYLITGAPGTGKTVLALLAVSALRERAQASGNEDPRVLFVTFTRTLAQTLTRLAERHLPPADRLSLTVDTLDRLVADLTPDVEMARDEQVRILLRQARSRAFDRPLSPDPRRDRVLASSLRRITDLYLRTEIEEVILGRGLASLEDYLKADRTGRQVGLNATQREAVWRVYEALSDLLREQELYLLEERRQLALDILRQNPDHQRYDAVIVDEVHDLSLVALRLVRELCRDPGALVFVGDVGQSVYLRGARWELLRDELPNCQQISLSTNQRSTPEIFAAAKAYLQAIPMRGTADHHPPLDHRKQAARRQPLVVLLPVWDAWGQALPKVLAEQLAVLRLTPSHAAILVPTNDLAQEVASALGTAGFPSEVVTRGQSLSASPSVKVLTWHNAKGLEFPLVVVLMPDWQPPPVGWSDIETDEIREVVALWRRAAYVAMTRAIRALVVLRPAEGTSPLLAGFEAPEWQKTTWENGAAAGDPAAPVLAF</sequence>
<keyword evidence="5 10" id="KW-0067">ATP-binding</keyword>
<dbReference type="GO" id="GO:0005829">
    <property type="term" value="C:cytosol"/>
    <property type="evidence" value="ECO:0007669"/>
    <property type="project" value="TreeGrafter"/>
</dbReference>
<comment type="catalytic activity">
    <reaction evidence="7">
        <text>Couples ATP hydrolysis with the unwinding of duplex DNA by translocating in the 3'-5' direction.</text>
        <dbReference type="EC" id="5.6.2.4"/>
    </reaction>
</comment>
<dbReference type="Pfam" id="PF00580">
    <property type="entry name" value="UvrD-helicase"/>
    <property type="match status" value="1"/>
</dbReference>
<name>A0A7C1JPR6_THERO</name>
<evidence type="ECO:0000256" key="5">
    <source>
        <dbReference type="ARBA" id="ARBA00022840"/>
    </source>
</evidence>
<evidence type="ECO:0000256" key="2">
    <source>
        <dbReference type="ARBA" id="ARBA00022741"/>
    </source>
</evidence>
<dbReference type="GO" id="GO:0043138">
    <property type="term" value="F:3'-5' DNA helicase activity"/>
    <property type="evidence" value="ECO:0007669"/>
    <property type="project" value="UniProtKB-EC"/>
</dbReference>
<reference evidence="11" key="1">
    <citation type="journal article" date="2020" name="mSystems">
        <title>Genome- and Community-Level Interaction Insights into Carbon Utilization and Element Cycling Functions of Hydrothermarchaeota in Hydrothermal Sediment.</title>
        <authorList>
            <person name="Zhou Z."/>
            <person name="Liu Y."/>
            <person name="Xu W."/>
            <person name="Pan J."/>
            <person name="Luo Z.H."/>
            <person name="Li M."/>
        </authorList>
    </citation>
    <scope>NUCLEOTIDE SEQUENCE [LARGE SCALE GENOMIC DNA]</scope>
    <source>
        <strain evidence="11">SpSt-222</strain>
    </source>
</reference>
<dbReference type="InterPro" id="IPR014017">
    <property type="entry name" value="DNA_helicase_UvrD-like_C"/>
</dbReference>
<dbReference type="EC" id="5.6.2.4" evidence="8"/>
<protein>
    <recommendedName>
        <fullName evidence="8">DNA 3'-5' helicase</fullName>
        <ecNumber evidence="8">5.6.2.4</ecNumber>
    </recommendedName>
</protein>
<keyword evidence="3 10" id="KW-0378">Hydrolase</keyword>
<dbReference type="PROSITE" id="PS51198">
    <property type="entry name" value="UVRD_HELICASE_ATP_BIND"/>
    <property type="match status" value="1"/>
</dbReference>
<dbReference type="SMART" id="SM00382">
    <property type="entry name" value="AAA"/>
    <property type="match status" value="1"/>
</dbReference>
<dbReference type="CDD" id="cd01120">
    <property type="entry name" value="RecA-like_superfamily"/>
    <property type="match status" value="1"/>
</dbReference>
<dbReference type="GO" id="GO:0005524">
    <property type="term" value="F:ATP binding"/>
    <property type="evidence" value="ECO:0007669"/>
    <property type="project" value="UniProtKB-UniRule"/>
</dbReference>
<evidence type="ECO:0000256" key="3">
    <source>
        <dbReference type="ARBA" id="ARBA00022801"/>
    </source>
</evidence>
<evidence type="ECO:0000256" key="9">
    <source>
        <dbReference type="ARBA" id="ARBA00048988"/>
    </source>
</evidence>
<evidence type="ECO:0000256" key="10">
    <source>
        <dbReference type="PROSITE-ProRule" id="PRU00560"/>
    </source>
</evidence>
<dbReference type="SUPFAM" id="SSF143011">
    <property type="entry name" value="RelE-like"/>
    <property type="match status" value="1"/>
</dbReference>
<dbReference type="InterPro" id="IPR014016">
    <property type="entry name" value="UvrD-like_ATP-bd"/>
</dbReference>
<dbReference type="GO" id="GO:0000725">
    <property type="term" value="P:recombinational repair"/>
    <property type="evidence" value="ECO:0007669"/>
    <property type="project" value="TreeGrafter"/>
</dbReference>
<dbReference type="PANTHER" id="PTHR11070:SF45">
    <property type="entry name" value="DNA 3'-5' HELICASE"/>
    <property type="match status" value="1"/>
</dbReference>
<comment type="catalytic activity">
    <reaction evidence="9">
        <text>ATP + H2O = ADP + phosphate + H(+)</text>
        <dbReference type="Rhea" id="RHEA:13065"/>
        <dbReference type="ChEBI" id="CHEBI:15377"/>
        <dbReference type="ChEBI" id="CHEBI:15378"/>
        <dbReference type="ChEBI" id="CHEBI:30616"/>
        <dbReference type="ChEBI" id="CHEBI:43474"/>
        <dbReference type="ChEBI" id="CHEBI:456216"/>
        <dbReference type="EC" id="5.6.2.4"/>
    </reaction>
</comment>
<organism evidence="11">
    <name type="scientific">Thermomicrobium roseum</name>
    <dbReference type="NCBI Taxonomy" id="500"/>
    <lineage>
        <taxon>Bacteria</taxon>
        <taxon>Pseudomonadati</taxon>
        <taxon>Thermomicrobiota</taxon>
        <taxon>Thermomicrobia</taxon>
        <taxon>Thermomicrobiales</taxon>
        <taxon>Thermomicrobiaceae</taxon>
        <taxon>Thermomicrobium</taxon>
    </lineage>
</organism>
<dbReference type="InterPro" id="IPR007712">
    <property type="entry name" value="RelE/ParE_toxin"/>
</dbReference>
<dbReference type="InterPro" id="IPR000212">
    <property type="entry name" value="DNA_helicase_UvrD/REP"/>
</dbReference>
<keyword evidence="2 10" id="KW-0547">Nucleotide-binding</keyword>
<gene>
    <name evidence="11" type="ORF">ENP47_11775</name>
</gene>
<dbReference type="GO" id="GO:0003677">
    <property type="term" value="F:DNA binding"/>
    <property type="evidence" value="ECO:0007669"/>
    <property type="project" value="InterPro"/>
</dbReference>
<dbReference type="Gene3D" id="3.40.50.300">
    <property type="entry name" value="P-loop containing nucleotide triphosphate hydrolases"/>
    <property type="match status" value="2"/>
</dbReference>
<evidence type="ECO:0000256" key="6">
    <source>
        <dbReference type="ARBA" id="ARBA00023235"/>
    </source>
</evidence>
<dbReference type="Pfam" id="PF05016">
    <property type="entry name" value="ParE_toxin"/>
    <property type="match status" value="1"/>
</dbReference>
<dbReference type="EMBL" id="DSJL01000011">
    <property type="protein sequence ID" value="HEF66256.1"/>
    <property type="molecule type" value="Genomic_DNA"/>
</dbReference>
<dbReference type="InterPro" id="IPR003593">
    <property type="entry name" value="AAA+_ATPase"/>
</dbReference>
<proteinExistence type="predicted"/>